<dbReference type="OrthoDB" id="9927103at2759"/>
<comment type="cofactor">
    <cofactor evidence="1">
        <name>Mg(2+)</name>
        <dbReference type="ChEBI" id="CHEBI:18420"/>
    </cofactor>
</comment>
<dbReference type="PANTHER" id="PTHR12001">
    <property type="entry name" value="GERANYLGERANYL PYROPHOSPHATE SYNTHASE"/>
    <property type="match status" value="1"/>
</dbReference>
<feature type="region of interest" description="Disordered" evidence="7">
    <location>
        <begin position="190"/>
        <end position="210"/>
    </location>
</feature>
<dbReference type="CDD" id="cd00685">
    <property type="entry name" value="Trans_IPPS_HT"/>
    <property type="match status" value="1"/>
</dbReference>
<keyword evidence="6" id="KW-0414">Isoprene biosynthesis</keyword>
<dbReference type="GO" id="GO:0004659">
    <property type="term" value="F:prenyltransferase activity"/>
    <property type="evidence" value="ECO:0007669"/>
    <property type="project" value="InterPro"/>
</dbReference>
<dbReference type="InterPro" id="IPR000092">
    <property type="entry name" value="Polyprenyl_synt"/>
</dbReference>
<dbReference type="Pfam" id="PF00348">
    <property type="entry name" value="polyprenyl_synt"/>
    <property type="match status" value="1"/>
</dbReference>
<evidence type="ECO:0000256" key="1">
    <source>
        <dbReference type="ARBA" id="ARBA00001946"/>
    </source>
</evidence>
<sequence>MNLTASGLRASKHLRSAYHLLGARNKSGVSAPTEPASPELASLASLLGVLSSTEKQMPTQGSSSLPNSNAVYAQSKPSWDHTVAAAQRLVATSKSGSVINPAELLGGDLALLTTNIRRLLGSDHPVLKSIASYYFMGSGGKHIRPMLVLLVAQATSVGPTPLRPETPVSESLMNAPIPVNSPVIHFDPALPRDASSSTQTSTSNQGQILPTQRRLAEITEMIHTASLLHDDVIDVSLVRRAKPSVNAEYGNKMAILAGDFLLARASIALARLRNIEVVELLSTVISNLVEGEFMQLRNSANKSASAAAAASEQKSAAQESLETQLPASLAPASHQAQTREFTSDVSNQRFEYYLAKTYMKTASLIANSCKAAAVLGGSEAIVADAVYRYGRALGLAFQVVDDVLDFTVTADEMGKPVNADIKLGLATAPVLYAAEQFPELDTIIERGFKEDGDDALALRLVHQSNGIARTRDLAAAFCTEAVEAISVLPDSDAKKVLVQLTEAVLNRKH</sequence>
<keyword evidence="3" id="KW-0808">Transferase</keyword>
<evidence type="ECO:0000313" key="9">
    <source>
        <dbReference type="Proteomes" id="UP000320333"/>
    </source>
</evidence>
<evidence type="ECO:0000256" key="6">
    <source>
        <dbReference type="ARBA" id="ARBA00023229"/>
    </source>
</evidence>
<proteinExistence type="inferred from homology"/>
<evidence type="ECO:0000256" key="3">
    <source>
        <dbReference type="ARBA" id="ARBA00022679"/>
    </source>
</evidence>
<dbReference type="GO" id="GO:0006744">
    <property type="term" value="P:ubiquinone biosynthetic process"/>
    <property type="evidence" value="ECO:0007669"/>
    <property type="project" value="TreeGrafter"/>
</dbReference>
<dbReference type="SFLD" id="SFLDS00005">
    <property type="entry name" value="Isoprenoid_Synthase_Type_I"/>
    <property type="match status" value="1"/>
</dbReference>
<keyword evidence="5" id="KW-0460">Magnesium</keyword>
<dbReference type="Gene3D" id="1.10.600.10">
    <property type="entry name" value="Farnesyl Diphosphate Synthase"/>
    <property type="match status" value="1"/>
</dbReference>
<dbReference type="STRING" id="246404.A0A507FBJ0"/>
<dbReference type="AlphaFoldDB" id="A0A507FBJ0"/>
<dbReference type="GO" id="GO:1990234">
    <property type="term" value="C:transferase complex"/>
    <property type="evidence" value="ECO:0007669"/>
    <property type="project" value="TreeGrafter"/>
</dbReference>
<evidence type="ECO:0000256" key="4">
    <source>
        <dbReference type="ARBA" id="ARBA00022723"/>
    </source>
</evidence>
<evidence type="ECO:0000256" key="2">
    <source>
        <dbReference type="ARBA" id="ARBA00006706"/>
    </source>
</evidence>
<dbReference type="SUPFAM" id="SSF48576">
    <property type="entry name" value="Terpenoid synthases"/>
    <property type="match status" value="1"/>
</dbReference>
<dbReference type="GO" id="GO:0046872">
    <property type="term" value="F:metal ion binding"/>
    <property type="evidence" value="ECO:0007669"/>
    <property type="project" value="UniProtKB-KW"/>
</dbReference>
<name>A0A507FBJ0_9FUNG</name>
<evidence type="ECO:0000313" key="8">
    <source>
        <dbReference type="EMBL" id="TPX73105.1"/>
    </source>
</evidence>
<accession>A0A507FBJ0</accession>
<comment type="caution">
    <text evidence="8">The sequence shown here is derived from an EMBL/GenBank/DDBJ whole genome shotgun (WGS) entry which is preliminary data.</text>
</comment>
<reference evidence="8 9" key="1">
    <citation type="journal article" date="2019" name="Sci. Rep.">
        <title>Comparative genomics of chytrid fungi reveal insights into the obligate biotrophic and pathogenic lifestyle of Synchytrium endobioticum.</title>
        <authorList>
            <person name="van de Vossenberg B.T.L.H."/>
            <person name="Warris S."/>
            <person name="Nguyen H.D.T."/>
            <person name="van Gent-Pelzer M.P.E."/>
            <person name="Joly D.L."/>
            <person name="van de Geest H.C."/>
            <person name="Bonants P.J.M."/>
            <person name="Smith D.S."/>
            <person name="Levesque C.A."/>
            <person name="van der Lee T.A.J."/>
        </authorList>
    </citation>
    <scope>NUCLEOTIDE SEQUENCE [LARGE SCALE GENOMIC DNA]</scope>
    <source>
        <strain evidence="8 9">CBS 675.73</strain>
    </source>
</reference>
<protein>
    <submittedName>
        <fullName evidence="8">Uncharacterized protein</fullName>
    </submittedName>
</protein>
<dbReference type="Proteomes" id="UP000320333">
    <property type="component" value="Unassembled WGS sequence"/>
</dbReference>
<evidence type="ECO:0000256" key="5">
    <source>
        <dbReference type="ARBA" id="ARBA00022842"/>
    </source>
</evidence>
<dbReference type="InterPro" id="IPR033749">
    <property type="entry name" value="Polyprenyl_synt_CS"/>
</dbReference>
<organism evidence="8 9">
    <name type="scientific">Chytriomyces confervae</name>
    <dbReference type="NCBI Taxonomy" id="246404"/>
    <lineage>
        <taxon>Eukaryota</taxon>
        <taxon>Fungi</taxon>
        <taxon>Fungi incertae sedis</taxon>
        <taxon>Chytridiomycota</taxon>
        <taxon>Chytridiomycota incertae sedis</taxon>
        <taxon>Chytridiomycetes</taxon>
        <taxon>Chytridiales</taxon>
        <taxon>Chytriomycetaceae</taxon>
        <taxon>Chytriomyces</taxon>
    </lineage>
</organism>
<dbReference type="PANTHER" id="PTHR12001:SF69">
    <property type="entry name" value="ALL TRANS-POLYPRENYL-DIPHOSPHATE SYNTHASE PDSS1"/>
    <property type="match status" value="1"/>
</dbReference>
<dbReference type="InterPro" id="IPR008949">
    <property type="entry name" value="Isoprenoid_synthase_dom_sf"/>
</dbReference>
<keyword evidence="9" id="KW-1185">Reference proteome</keyword>
<dbReference type="PROSITE" id="PS00444">
    <property type="entry name" value="POLYPRENYL_SYNTHASE_2"/>
    <property type="match status" value="1"/>
</dbReference>
<gene>
    <name evidence="8" type="ORF">CcCBS67573_g05623</name>
</gene>
<keyword evidence="4" id="KW-0479">Metal-binding</keyword>
<comment type="similarity">
    <text evidence="2">Belongs to the FPP/GGPP synthase family.</text>
</comment>
<dbReference type="EMBL" id="QEAP01000208">
    <property type="protein sequence ID" value="TPX73105.1"/>
    <property type="molecule type" value="Genomic_DNA"/>
</dbReference>
<dbReference type="GO" id="GO:0008299">
    <property type="term" value="P:isoprenoid biosynthetic process"/>
    <property type="evidence" value="ECO:0007669"/>
    <property type="project" value="UniProtKB-KW"/>
</dbReference>
<evidence type="ECO:0000256" key="7">
    <source>
        <dbReference type="SAM" id="MobiDB-lite"/>
    </source>
</evidence>